<dbReference type="Proteomes" id="UP000676917">
    <property type="component" value="Unassembled WGS sequence"/>
</dbReference>
<gene>
    <name evidence="2" type="ORF">J43TS3_14800</name>
</gene>
<evidence type="ECO:0000313" key="3">
    <source>
        <dbReference type="Proteomes" id="UP000676917"/>
    </source>
</evidence>
<evidence type="ECO:0000313" key="2">
    <source>
        <dbReference type="EMBL" id="GIO26869.1"/>
    </source>
</evidence>
<name>A0A919X6X5_9BACI</name>
<organism evidence="2 3">
    <name type="scientific">Ornithinibacillus bavariensis</name>
    <dbReference type="NCBI Taxonomy" id="545502"/>
    <lineage>
        <taxon>Bacteria</taxon>
        <taxon>Bacillati</taxon>
        <taxon>Bacillota</taxon>
        <taxon>Bacilli</taxon>
        <taxon>Bacillales</taxon>
        <taxon>Bacillaceae</taxon>
        <taxon>Ornithinibacillus</taxon>
    </lineage>
</organism>
<dbReference type="Pfam" id="PF08680">
    <property type="entry name" value="DUF1779"/>
    <property type="match status" value="1"/>
</dbReference>
<dbReference type="RefSeq" id="WP_212920370.1">
    <property type="nucleotide sequence ID" value="NZ_BORP01000002.1"/>
</dbReference>
<dbReference type="AlphaFoldDB" id="A0A919X6X5"/>
<evidence type="ECO:0000256" key="1">
    <source>
        <dbReference type="SAM" id="SignalP"/>
    </source>
</evidence>
<dbReference type="EMBL" id="BORP01000002">
    <property type="protein sequence ID" value="GIO26869.1"/>
    <property type="molecule type" value="Genomic_DNA"/>
</dbReference>
<sequence length="237" mass="27409">MRRVYLACLLILIIANNVMAMETESIELPLLADIMIDSKLEIDSWEVIIKEHQGHKQLKKLIEELSISHTVVKKENENSIIYSVKDTHKKSNLIVSYNAVIPKDRQYKPELVVTIKGDSWEGDIQSSFLNIYFDVRSEYFTKEAKIFSCMSSRPSAIINDDYIVESFTEKLKIRYLTTEKDNLKSTRNIENTYGYTALWSRNITIQDKPVNVQIVMKDIGNGDVQYMIGTPILINEY</sequence>
<dbReference type="InterPro" id="IPR036209">
    <property type="entry name" value="YwmB-like_sf"/>
</dbReference>
<protein>
    <recommendedName>
        <fullName evidence="4">TATA-box binding</fullName>
    </recommendedName>
</protein>
<dbReference type="InterPro" id="IPR014794">
    <property type="entry name" value="DUF1779"/>
</dbReference>
<dbReference type="Gene3D" id="3.30.2030.10">
    <property type="entry name" value="YwmB-like"/>
    <property type="match status" value="1"/>
</dbReference>
<dbReference type="SUPFAM" id="SSF143842">
    <property type="entry name" value="YwmB-like"/>
    <property type="match status" value="1"/>
</dbReference>
<accession>A0A919X6X5</accession>
<feature type="chain" id="PRO_5036723174" description="TATA-box binding" evidence="1">
    <location>
        <begin position="21"/>
        <end position="237"/>
    </location>
</feature>
<keyword evidence="3" id="KW-1185">Reference proteome</keyword>
<feature type="signal peptide" evidence="1">
    <location>
        <begin position="1"/>
        <end position="20"/>
    </location>
</feature>
<comment type="caution">
    <text evidence="2">The sequence shown here is derived from an EMBL/GenBank/DDBJ whole genome shotgun (WGS) entry which is preliminary data.</text>
</comment>
<keyword evidence="1" id="KW-0732">Signal</keyword>
<reference evidence="2" key="1">
    <citation type="submission" date="2021-03" db="EMBL/GenBank/DDBJ databases">
        <title>Antimicrobial resistance genes in bacteria isolated from Japanese honey, and their potential for conferring macrolide and lincosamide resistance in the American foulbrood pathogen Paenibacillus larvae.</title>
        <authorList>
            <person name="Okamoto M."/>
            <person name="Kumagai M."/>
            <person name="Kanamori H."/>
            <person name="Takamatsu D."/>
        </authorList>
    </citation>
    <scope>NUCLEOTIDE SEQUENCE</scope>
    <source>
        <strain evidence="2">J43TS3</strain>
    </source>
</reference>
<proteinExistence type="predicted"/>
<evidence type="ECO:0008006" key="4">
    <source>
        <dbReference type="Google" id="ProtNLM"/>
    </source>
</evidence>
<dbReference type="Gene3D" id="3.30.360.40">
    <property type="entry name" value="YwmB-like"/>
    <property type="match status" value="1"/>
</dbReference>